<feature type="transmembrane region" description="Helical" evidence="1">
    <location>
        <begin position="136"/>
        <end position="154"/>
    </location>
</feature>
<feature type="transmembrane region" description="Helical" evidence="1">
    <location>
        <begin position="70"/>
        <end position="101"/>
    </location>
</feature>
<dbReference type="Proteomes" id="UP001202281">
    <property type="component" value="Unassembled WGS sequence"/>
</dbReference>
<feature type="transmembrane region" description="Helical" evidence="1">
    <location>
        <begin position="12"/>
        <end position="29"/>
    </location>
</feature>
<organism evidence="2 3">
    <name type="scientific">Novosphingobium beihaiensis</name>
    <dbReference type="NCBI Taxonomy" id="2930389"/>
    <lineage>
        <taxon>Bacteria</taxon>
        <taxon>Pseudomonadati</taxon>
        <taxon>Pseudomonadota</taxon>
        <taxon>Alphaproteobacteria</taxon>
        <taxon>Sphingomonadales</taxon>
        <taxon>Sphingomonadaceae</taxon>
        <taxon>Novosphingobium</taxon>
    </lineage>
</organism>
<feature type="transmembrane region" description="Helical" evidence="1">
    <location>
        <begin position="288"/>
        <end position="310"/>
    </location>
</feature>
<evidence type="ECO:0000313" key="2">
    <source>
        <dbReference type="EMBL" id="MCJ2185463.1"/>
    </source>
</evidence>
<comment type="caution">
    <text evidence="2">The sequence shown here is derived from an EMBL/GenBank/DDBJ whole genome shotgun (WGS) entry which is preliminary data.</text>
</comment>
<feature type="transmembrane region" description="Helical" evidence="1">
    <location>
        <begin position="174"/>
        <end position="198"/>
    </location>
</feature>
<sequence>MTGIGNEQDHFPAWYALVLLAIGVALRASTFGDPNLHVDEVFYQTVGIAMHHGAIPYVDVWDRKPWGLFFCYYLIAFLSSAPLAYQLVATVFAAATAWVIARIASQWSTPRAGLFAGIVYLLWLDRLQGFGGQGPVFYNLFMVLAGWLVFRSQSRLQAGHVPATVPTAMLLAGIAITFKPTAFFESCFFGLYCALLLYRSPLQRGPLATNVAGWMALGAAPALTISAWYWLHGYWHIYWQAMFLSNLHKPSFLYADTMRALVTFIILAPIITVATLSLATWHGGSRRFVGWWVLAALLGLISVPNFYMHYSLPLLVPLSLCTAAFFQRRATGPAALIALTLWSLQTSHAFDFQHTRQSKQAMHDLATAIRAHDTGGDLFVVDGPPQLYVLTGHRFPTPLVFPHHLGHLIEKDLSHLSTLGETRRVLGLKPGIIVMPDKPRQDPPNMEVIDAVNAYIAAHCRKVASIETPDLLTSARMNVWADCRKPPAPGAHGH</sequence>
<accession>A0ABT0BKS2</accession>
<feature type="transmembrane region" description="Helical" evidence="1">
    <location>
        <begin position="107"/>
        <end position="124"/>
    </location>
</feature>
<feature type="transmembrane region" description="Helical" evidence="1">
    <location>
        <begin position="251"/>
        <end position="276"/>
    </location>
</feature>
<keyword evidence="1" id="KW-0472">Membrane</keyword>
<name>A0ABT0BKS2_9SPHN</name>
<evidence type="ECO:0000313" key="3">
    <source>
        <dbReference type="Proteomes" id="UP001202281"/>
    </source>
</evidence>
<proteinExistence type="predicted"/>
<feature type="transmembrane region" description="Helical" evidence="1">
    <location>
        <begin position="210"/>
        <end position="231"/>
    </location>
</feature>
<dbReference type="RefSeq" id="WP_243917264.1">
    <property type="nucleotide sequence ID" value="NZ_JALHLG010000003.1"/>
</dbReference>
<dbReference type="EMBL" id="JALHLG010000003">
    <property type="protein sequence ID" value="MCJ2185463.1"/>
    <property type="molecule type" value="Genomic_DNA"/>
</dbReference>
<evidence type="ECO:0008006" key="4">
    <source>
        <dbReference type="Google" id="ProtNLM"/>
    </source>
</evidence>
<keyword evidence="1" id="KW-0812">Transmembrane</keyword>
<reference evidence="2 3" key="1">
    <citation type="submission" date="2022-04" db="EMBL/GenBank/DDBJ databases">
        <title>Identification of a novel bacterium isolated from mangrove sediments.</title>
        <authorList>
            <person name="Pan X."/>
        </authorList>
    </citation>
    <scope>NUCLEOTIDE SEQUENCE [LARGE SCALE GENOMIC DNA]</scope>
    <source>
        <strain evidence="2 3">B2638</strain>
    </source>
</reference>
<evidence type="ECO:0000256" key="1">
    <source>
        <dbReference type="SAM" id="Phobius"/>
    </source>
</evidence>
<keyword evidence="1" id="KW-1133">Transmembrane helix</keyword>
<keyword evidence="3" id="KW-1185">Reference proteome</keyword>
<gene>
    <name evidence="2" type="ORF">MTR66_01410</name>
</gene>
<protein>
    <recommendedName>
        <fullName evidence="4">Glycosyltransferase RgtA/B/C/D-like domain-containing protein</fullName>
    </recommendedName>
</protein>